<dbReference type="EMBL" id="CAJVPQ010001814">
    <property type="protein sequence ID" value="CAG8571239.1"/>
    <property type="molecule type" value="Genomic_DNA"/>
</dbReference>
<keyword evidence="2" id="KW-1185">Reference proteome</keyword>
<comment type="caution">
    <text evidence="1">The sequence shown here is derived from an EMBL/GenBank/DDBJ whole genome shotgun (WGS) entry which is preliminary data.</text>
</comment>
<organism evidence="1 2">
    <name type="scientific">Funneliformis caledonium</name>
    <dbReference type="NCBI Taxonomy" id="1117310"/>
    <lineage>
        <taxon>Eukaryota</taxon>
        <taxon>Fungi</taxon>
        <taxon>Fungi incertae sedis</taxon>
        <taxon>Mucoromycota</taxon>
        <taxon>Glomeromycotina</taxon>
        <taxon>Glomeromycetes</taxon>
        <taxon>Glomerales</taxon>
        <taxon>Glomeraceae</taxon>
        <taxon>Funneliformis</taxon>
    </lineage>
</organism>
<name>A0A9N9BMV9_9GLOM</name>
<dbReference type="OrthoDB" id="2461030at2759"/>
<accession>A0A9N9BMV9</accession>
<reference evidence="1" key="1">
    <citation type="submission" date="2021-06" db="EMBL/GenBank/DDBJ databases">
        <authorList>
            <person name="Kallberg Y."/>
            <person name="Tangrot J."/>
            <person name="Rosling A."/>
        </authorList>
    </citation>
    <scope>NUCLEOTIDE SEQUENCE</scope>
    <source>
        <strain evidence="1">UK204</strain>
    </source>
</reference>
<sequence>MELPIYDGNIHPNEWLKQVQAYCSLNKITKDEEILKFTIIVIDSTIKIPEKITSLDELINALKQDISYSIFNKKMENVNSTSELIDEFGKFL</sequence>
<protein>
    <submittedName>
        <fullName evidence="1">8966_t:CDS:1</fullName>
    </submittedName>
</protein>
<gene>
    <name evidence="1" type="ORF">FCALED_LOCUS7105</name>
</gene>
<dbReference type="Proteomes" id="UP000789570">
    <property type="component" value="Unassembled WGS sequence"/>
</dbReference>
<proteinExistence type="predicted"/>
<evidence type="ECO:0000313" key="2">
    <source>
        <dbReference type="Proteomes" id="UP000789570"/>
    </source>
</evidence>
<evidence type="ECO:0000313" key="1">
    <source>
        <dbReference type="EMBL" id="CAG8571239.1"/>
    </source>
</evidence>
<dbReference type="AlphaFoldDB" id="A0A9N9BMV9"/>